<keyword evidence="7" id="KW-0732">Signal</keyword>
<dbReference type="InterPro" id="IPR010255">
    <property type="entry name" value="Haem_peroxidase_sf"/>
</dbReference>
<evidence type="ECO:0000256" key="6">
    <source>
        <dbReference type="RuleBase" id="RU004241"/>
    </source>
</evidence>
<dbReference type="GO" id="GO:0034599">
    <property type="term" value="P:cellular response to oxidative stress"/>
    <property type="evidence" value="ECO:0007669"/>
    <property type="project" value="InterPro"/>
</dbReference>
<feature type="signal peptide" evidence="7">
    <location>
        <begin position="1"/>
        <end position="28"/>
    </location>
</feature>
<dbReference type="PRINTS" id="PR00458">
    <property type="entry name" value="PEROXIDASE"/>
</dbReference>
<keyword evidence="1 9" id="KW-0575">Peroxidase</keyword>
<evidence type="ECO:0000259" key="8">
    <source>
        <dbReference type="PROSITE" id="PS50873"/>
    </source>
</evidence>
<keyword evidence="5" id="KW-0408">Iron</keyword>
<dbReference type="Pfam" id="PF00141">
    <property type="entry name" value="peroxidase"/>
    <property type="match status" value="1"/>
</dbReference>
<dbReference type="CDD" id="cd00314">
    <property type="entry name" value="plant_peroxidase_like"/>
    <property type="match status" value="1"/>
</dbReference>
<dbReference type="InterPro" id="IPR002207">
    <property type="entry name" value="Peroxidase_I"/>
</dbReference>
<dbReference type="SUPFAM" id="SSF48113">
    <property type="entry name" value="Heme-dependent peroxidases"/>
    <property type="match status" value="1"/>
</dbReference>
<dbReference type="InterPro" id="IPR002016">
    <property type="entry name" value="Haem_peroxidase"/>
</dbReference>
<evidence type="ECO:0000256" key="4">
    <source>
        <dbReference type="ARBA" id="ARBA00023002"/>
    </source>
</evidence>
<proteinExistence type="evidence at transcript level"/>
<evidence type="ECO:0000256" key="5">
    <source>
        <dbReference type="ARBA" id="ARBA00023004"/>
    </source>
</evidence>
<sequence length="374" mass="39868">MKQHQLRHHHVLRAACLLLLVSITGIAAFKLPYSHSNFVQNHMQGRKGRVFMTQASDDCDRRSLLSAGAVLSSFFALSLSSTPPARASVAFDPDRYGDKELKIATVNKLKQKLRNAIAGDLSLAVAFVRLAINDGIGYDAATNEGGPDGSIAFEMDRDQNAGLKPALETLLKVKREIQSTNEVTFGDVCAFAGAVAIESTGGPRIPVQLGRTDSGAPNKNNVGASGYAWNSMSGDGLLQTFTKAGFGAREAVLLYGAMGAVYLATKDAGKTAGEVDADIDDDGEIEAFIPNTFGKQSDIYGAQLGNRKFDASYLAQIAKGQTVGLGSVDKALADPQLKTFVGKYAGNNNAFLKDLNECYLKLTTLGYQGTKRND</sequence>
<dbReference type="PRINTS" id="PR00459">
    <property type="entry name" value="ASPEROXIDASE"/>
</dbReference>
<dbReference type="Gene3D" id="1.10.420.10">
    <property type="entry name" value="Peroxidase, domain 2"/>
    <property type="match status" value="1"/>
</dbReference>
<dbReference type="GO" id="GO:0046872">
    <property type="term" value="F:metal ion binding"/>
    <property type="evidence" value="ECO:0007669"/>
    <property type="project" value="UniProtKB-KW"/>
</dbReference>
<organism evidence="9">
    <name type="scientific">Microchloropsis salina</name>
    <dbReference type="NCBI Taxonomy" id="2511165"/>
    <lineage>
        <taxon>Eukaryota</taxon>
        <taxon>Sar</taxon>
        <taxon>Stramenopiles</taxon>
        <taxon>Ochrophyta</taxon>
        <taxon>Eustigmatophyceae</taxon>
        <taxon>Eustigmatales</taxon>
        <taxon>Monodopsidaceae</taxon>
        <taxon>Microchloropsis</taxon>
    </lineage>
</organism>
<evidence type="ECO:0000256" key="3">
    <source>
        <dbReference type="ARBA" id="ARBA00022723"/>
    </source>
</evidence>
<comment type="similarity">
    <text evidence="6">Belongs to the peroxidase family.</text>
</comment>
<dbReference type="GO" id="GO:0020037">
    <property type="term" value="F:heme binding"/>
    <property type="evidence" value="ECO:0007669"/>
    <property type="project" value="InterPro"/>
</dbReference>
<gene>
    <name evidence="9" type="primary">APX</name>
</gene>
<dbReference type="InterPro" id="IPR044831">
    <property type="entry name" value="Ccp1-like"/>
</dbReference>
<dbReference type="Gene3D" id="1.10.520.10">
    <property type="match status" value="1"/>
</dbReference>
<name>A0A977SPP5_9STRA</name>
<keyword evidence="3" id="KW-0479">Metal-binding</keyword>
<dbReference type="EMBL" id="OP168506">
    <property type="protein sequence ID" value="UXO97925.1"/>
    <property type="molecule type" value="mRNA"/>
</dbReference>
<dbReference type="GO" id="GO:0004601">
    <property type="term" value="F:peroxidase activity"/>
    <property type="evidence" value="ECO:0007669"/>
    <property type="project" value="UniProtKB-KW"/>
</dbReference>
<dbReference type="PANTHER" id="PTHR31356">
    <property type="entry name" value="THYLAKOID LUMENAL 29 KDA PROTEIN, CHLOROPLASTIC-RELATED"/>
    <property type="match status" value="1"/>
</dbReference>
<dbReference type="AlphaFoldDB" id="A0A977SPP5"/>
<dbReference type="GO" id="GO:0042744">
    <property type="term" value="P:hydrogen peroxide catabolic process"/>
    <property type="evidence" value="ECO:0007669"/>
    <property type="project" value="TreeGrafter"/>
</dbReference>
<evidence type="ECO:0000256" key="1">
    <source>
        <dbReference type="ARBA" id="ARBA00022559"/>
    </source>
</evidence>
<dbReference type="PROSITE" id="PS50873">
    <property type="entry name" value="PEROXIDASE_4"/>
    <property type="match status" value="1"/>
</dbReference>
<accession>A0A977SPP5</accession>
<dbReference type="GO" id="GO:0000302">
    <property type="term" value="P:response to reactive oxygen species"/>
    <property type="evidence" value="ECO:0007669"/>
    <property type="project" value="TreeGrafter"/>
</dbReference>
<evidence type="ECO:0000313" key="9">
    <source>
        <dbReference type="EMBL" id="UXO97925.1"/>
    </source>
</evidence>
<dbReference type="PANTHER" id="PTHR31356:SF36">
    <property type="entry name" value="L-ASCORBATE PEROXIDASE 3"/>
    <property type="match status" value="1"/>
</dbReference>
<evidence type="ECO:0000256" key="2">
    <source>
        <dbReference type="ARBA" id="ARBA00022617"/>
    </source>
</evidence>
<keyword evidence="4" id="KW-0560">Oxidoreductase</keyword>
<reference evidence="9" key="1">
    <citation type="submission" date="2022-08" db="EMBL/GenBank/DDBJ databases">
        <title>Overexpression of sysr1 confers cold tolerance and heat sensitivity on Nannochloropsis.</title>
        <authorList>
            <person name="Jeong W.-J."/>
            <person name="Lim J.-M."/>
        </authorList>
    </citation>
    <scope>NUCLEOTIDE SEQUENCE</scope>
</reference>
<feature type="chain" id="PRO_5037401572" evidence="7">
    <location>
        <begin position="29"/>
        <end position="374"/>
    </location>
</feature>
<protein>
    <submittedName>
        <fullName evidence="9">Ascorbate peroxidase</fullName>
    </submittedName>
</protein>
<feature type="domain" description="Plant heme peroxidase family profile" evidence="8">
    <location>
        <begin position="109"/>
        <end position="374"/>
    </location>
</feature>
<evidence type="ECO:0000256" key="7">
    <source>
        <dbReference type="SAM" id="SignalP"/>
    </source>
</evidence>
<keyword evidence="2" id="KW-0349">Heme</keyword>